<dbReference type="HOGENOM" id="CLU_2604342_0_0_3"/>
<gene>
    <name evidence="1" type="ordered locus">Sta7437_4909</name>
</gene>
<sequence length="79" mass="9146">MTQKTDRYTISLSDCLEDIAENFIYAESEYSHVPSFVLVPLMYEAVNDLIDEFSTNPEKYISDRLRQKIDEAVSEYLAA</sequence>
<organism evidence="1 2">
    <name type="scientific">Stanieria cyanosphaera (strain ATCC 29371 / PCC 7437)</name>
    <dbReference type="NCBI Taxonomy" id="111780"/>
    <lineage>
        <taxon>Bacteria</taxon>
        <taxon>Bacillati</taxon>
        <taxon>Cyanobacteriota</taxon>
        <taxon>Cyanophyceae</taxon>
        <taxon>Pleurocapsales</taxon>
        <taxon>Dermocarpellaceae</taxon>
        <taxon>Stanieria</taxon>
    </lineage>
</organism>
<dbReference type="RefSeq" id="WP_015195712.1">
    <property type="nucleotide sequence ID" value="NC_019750.1"/>
</dbReference>
<keyword evidence="1" id="KW-0614">Plasmid</keyword>
<keyword evidence="2" id="KW-1185">Reference proteome</keyword>
<dbReference type="Proteomes" id="UP000010473">
    <property type="component" value="Plasmid pSTA7437.03"/>
</dbReference>
<accession>K9Y1Q2</accession>
<name>K9Y1Q2_STAC7</name>
<proteinExistence type="predicted"/>
<dbReference type="AlphaFoldDB" id="K9Y1Q2"/>
<dbReference type="OrthoDB" id="582718at2"/>
<reference evidence="2" key="1">
    <citation type="journal article" date="2013" name="Proc. Natl. Acad. Sci. U.S.A.">
        <title>Improving the coverage of the cyanobacterial phylum using diversity-driven genome sequencing.</title>
        <authorList>
            <person name="Shih P.M."/>
            <person name="Wu D."/>
            <person name="Latifi A."/>
            <person name="Axen S.D."/>
            <person name="Fewer D.P."/>
            <person name="Talla E."/>
            <person name="Calteau A."/>
            <person name="Cai F."/>
            <person name="Tandeau de Marsac N."/>
            <person name="Rippka R."/>
            <person name="Herdman M."/>
            <person name="Sivonen K."/>
            <person name="Coursin T."/>
            <person name="Laurent T."/>
            <person name="Goodwin L."/>
            <person name="Nolan M."/>
            <person name="Davenport K.W."/>
            <person name="Han C.S."/>
            <person name="Rubin E.M."/>
            <person name="Eisen J.A."/>
            <person name="Woyke T."/>
            <person name="Gugger M."/>
            <person name="Kerfeld C.A."/>
        </authorList>
    </citation>
    <scope>NUCLEOTIDE SEQUENCE [LARGE SCALE GENOMIC DNA]</scope>
    <source>
        <strain evidence="2">ATCC 29371 / PCC 7437</strain>
        <plasmid evidence="2">Plasmid pSTA7437.03</plasmid>
    </source>
</reference>
<dbReference type="KEGG" id="scs:Sta7437_4909"/>
<dbReference type="EMBL" id="CP003656">
    <property type="protein sequence ID" value="AFZ38336.1"/>
    <property type="molecule type" value="Genomic_DNA"/>
</dbReference>
<protein>
    <submittedName>
        <fullName evidence="1">Uncharacterized protein</fullName>
    </submittedName>
</protein>
<geneLocation type="plasmid" evidence="1 2">
    <name>pSTA7437.03</name>
</geneLocation>
<evidence type="ECO:0000313" key="1">
    <source>
        <dbReference type="EMBL" id="AFZ38336.1"/>
    </source>
</evidence>
<evidence type="ECO:0000313" key="2">
    <source>
        <dbReference type="Proteomes" id="UP000010473"/>
    </source>
</evidence>